<proteinExistence type="predicted"/>
<protein>
    <submittedName>
        <fullName evidence="1">Uncharacterized protein</fullName>
    </submittedName>
</protein>
<dbReference type="KEGG" id="amuc:Pan181_20280"/>
<organism evidence="1 2">
    <name type="scientific">Aeoliella mucimassa</name>
    <dbReference type="NCBI Taxonomy" id="2527972"/>
    <lineage>
        <taxon>Bacteria</taxon>
        <taxon>Pseudomonadati</taxon>
        <taxon>Planctomycetota</taxon>
        <taxon>Planctomycetia</taxon>
        <taxon>Pirellulales</taxon>
        <taxon>Lacipirellulaceae</taxon>
        <taxon>Aeoliella</taxon>
    </lineage>
</organism>
<dbReference type="EMBL" id="CP036278">
    <property type="protein sequence ID" value="QDU55831.1"/>
    <property type="molecule type" value="Genomic_DNA"/>
</dbReference>
<evidence type="ECO:0000313" key="1">
    <source>
        <dbReference type="EMBL" id="QDU55831.1"/>
    </source>
</evidence>
<gene>
    <name evidence="1" type="ORF">Pan181_20280</name>
</gene>
<keyword evidence="2" id="KW-1185">Reference proteome</keyword>
<dbReference type="AlphaFoldDB" id="A0A518AM86"/>
<accession>A0A518AM86</accession>
<evidence type="ECO:0000313" key="2">
    <source>
        <dbReference type="Proteomes" id="UP000315750"/>
    </source>
</evidence>
<dbReference type="Proteomes" id="UP000315750">
    <property type="component" value="Chromosome"/>
</dbReference>
<reference evidence="1 2" key="1">
    <citation type="submission" date="2019-02" db="EMBL/GenBank/DDBJ databases">
        <title>Deep-cultivation of Planctomycetes and their phenomic and genomic characterization uncovers novel biology.</title>
        <authorList>
            <person name="Wiegand S."/>
            <person name="Jogler M."/>
            <person name="Boedeker C."/>
            <person name="Pinto D."/>
            <person name="Vollmers J."/>
            <person name="Rivas-Marin E."/>
            <person name="Kohn T."/>
            <person name="Peeters S.H."/>
            <person name="Heuer A."/>
            <person name="Rast P."/>
            <person name="Oberbeckmann S."/>
            <person name="Bunk B."/>
            <person name="Jeske O."/>
            <person name="Meyerdierks A."/>
            <person name="Storesund J.E."/>
            <person name="Kallscheuer N."/>
            <person name="Luecker S."/>
            <person name="Lage O.M."/>
            <person name="Pohl T."/>
            <person name="Merkel B.J."/>
            <person name="Hornburger P."/>
            <person name="Mueller R.-W."/>
            <person name="Bruemmer F."/>
            <person name="Labrenz M."/>
            <person name="Spormann A.M."/>
            <person name="Op den Camp H."/>
            <person name="Overmann J."/>
            <person name="Amann R."/>
            <person name="Jetten M.S.M."/>
            <person name="Mascher T."/>
            <person name="Medema M.H."/>
            <person name="Devos D.P."/>
            <person name="Kaster A.-K."/>
            <person name="Ovreas L."/>
            <person name="Rohde M."/>
            <person name="Galperin M.Y."/>
            <person name="Jogler C."/>
        </authorList>
    </citation>
    <scope>NUCLEOTIDE SEQUENCE [LARGE SCALE GENOMIC DNA]</scope>
    <source>
        <strain evidence="1 2">Pan181</strain>
    </source>
</reference>
<name>A0A518AM86_9BACT</name>
<sequence length="85" mass="9358">MGPMVHQVVSRVSSNPPAFVCQQVQRRTNHVQRKSNQITLAGHVVLSRLNQPAQTHTGESVDCYSLLATKIGRFPEPLQKSVGLP</sequence>